<dbReference type="Proteomes" id="UP000662111">
    <property type="component" value="Unassembled WGS sequence"/>
</dbReference>
<evidence type="ECO:0000256" key="2">
    <source>
        <dbReference type="ARBA" id="ARBA00023008"/>
    </source>
</evidence>
<keyword evidence="2" id="KW-0186">Copper</keyword>
<organism evidence="6 7">
    <name type="scientific">Ornithinimicrobium pekingense</name>
    <dbReference type="NCBI Taxonomy" id="384677"/>
    <lineage>
        <taxon>Bacteria</taxon>
        <taxon>Bacillati</taxon>
        <taxon>Actinomycetota</taxon>
        <taxon>Actinomycetes</taxon>
        <taxon>Micrococcales</taxon>
        <taxon>Ornithinimicrobiaceae</taxon>
        <taxon>Ornithinimicrobium</taxon>
    </lineage>
</organism>
<evidence type="ECO:0000256" key="1">
    <source>
        <dbReference type="ARBA" id="ARBA00022723"/>
    </source>
</evidence>
<keyword evidence="1" id="KW-0479">Metal-binding</keyword>
<accession>A0ABQ2F4S4</accession>
<reference evidence="7" key="1">
    <citation type="journal article" date="2019" name="Int. J. Syst. Evol. Microbiol.">
        <title>The Global Catalogue of Microorganisms (GCM) 10K type strain sequencing project: providing services to taxonomists for standard genome sequencing and annotation.</title>
        <authorList>
            <consortium name="The Broad Institute Genomics Platform"/>
            <consortium name="The Broad Institute Genome Sequencing Center for Infectious Disease"/>
            <person name="Wu L."/>
            <person name="Ma J."/>
        </authorList>
    </citation>
    <scope>NUCLEOTIDE SEQUENCE [LARGE SCALE GENOMIC DNA]</scope>
    <source>
        <strain evidence="7">CGMCC 1.5362</strain>
    </source>
</reference>
<gene>
    <name evidence="6" type="ORF">GCM10011509_04420</name>
</gene>
<dbReference type="EMBL" id="BMLB01000001">
    <property type="protein sequence ID" value="GGK59194.1"/>
    <property type="molecule type" value="Genomic_DNA"/>
</dbReference>
<evidence type="ECO:0000256" key="3">
    <source>
        <dbReference type="SAM" id="MobiDB-lite"/>
    </source>
</evidence>
<sequence length="169" mass="16588">MDGTPRLPGPRTPAVLARVAALALAAGLLTGCGSQGGDADTAAPGADLGYGAQPPATATATQGGTAATQDGATATQDDAGASTGREVIVIEGFDYVLPDSVPPGAEIVVRNLDGVGHTVTADEGDAFDVVVGPGSEVTFTAPTEEGEYPFHCTPHPAMTGTLVVEGDGS</sequence>
<dbReference type="Pfam" id="PF13473">
    <property type="entry name" value="Cupredoxin_1"/>
    <property type="match status" value="1"/>
</dbReference>
<protein>
    <recommendedName>
        <fullName evidence="5">EfeO-type cupredoxin-like domain-containing protein</fullName>
    </recommendedName>
</protein>
<evidence type="ECO:0000313" key="7">
    <source>
        <dbReference type="Proteomes" id="UP000662111"/>
    </source>
</evidence>
<comment type="caution">
    <text evidence="6">The sequence shown here is derived from an EMBL/GenBank/DDBJ whole genome shotgun (WGS) entry which is preliminary data.</text>
</comment>
<dbReference type="InterPro" id="IPR028871">
    <property type="entry name" value="BlueCu_1_BS"/>
</dbReference>
<dbReference type="RefSeq" id="WP_022922792.1">
    <property type="nucleotide sequence ID" value="NZ_BMLB01000001.1"/>
</dbReference>
<feature type="signal peptide" evidence="4">
    <location>
        <begin position="1"/>
        <end position="25"/>
    </location>
</feature>
<proteinExistence type="predicted"/>
<keyword evidence="4" id="KW-0732">Signal</keyword>
<evidence type="ECO:0000259" key="5">
    <source>
        <dbReference type="Pfam" id="PF13473"/>
    </source>
</evidence>
<dbReference type="SUPFAM" id="SSF49503">
    <property type="entry name" value="Cupredoxins"/>
    <property type="match status" value="1"/>
</dbReference>
<name>A0ABQ2F4S4_9MICO</name>
<dbReference type="PROSITE" id="PS51257">
    <property type="entry name" value="PROKAR_LIPOPROTEIN"/>
    <property type="match status" value="1"/>
</dbReference>
<feature type="chain" id="PRO_5046064695" description="EfeO-type cupredoxin-like domain-containing protein" evidence="4">
    <location>
        <begin position="26"/>
        <end position="169"/>
    </location>
</feature>
<dbReference type="InterPro" id="IPR028096">
    <property type="entry name" value="EfeO_Cupredoxin"/>
</dbReference>
<dbReference type="InterPro" id="IPR052721">
    <property type="entry name" value="ET_Amicyanin"/>
</dbReference>
<dbReference type="InterPro" id="IPR008972">
    <property type="entry name" value="Cupredoxin"/>
</dbReference>
<evidence type="ECO:0000313" key="6">
    <source>
        <dbReference type="EMBL" id="GGK59194.1"/>
    </source>
</evidence>
<dbReference type="PANTHER" id="PTHR36507">
    <property type="entry name" value="BLL1555 PROTEIN"/>
    <property type="match status" value="1"/>
</dbReference>
<dbReference type="PANTHER" id="PTHR36507:SF1">
    <property type="entry name" value="BLL1555 PROTEIN"/>
    <property type="match status" value="1"/>
</dbReference>
<evidence type="ECO:0000256" key="4">
    <source>
        <dbReference type="SAM" id="SignalP"/>
    </source>
</evidence>
<keyword evidence="7" id="KW-1185">Reference proteome</keyword>
<dbReference type="Gene3D" id="2.60.40.420">
    <property type="entry name" value="Cupredoxins - blue copper proteins"/>
    <property type="match status" value="1"/>
</dbReference>
<feature type="region of interest" description="Disordered" evidence="3">
    <location>
        <begin position="45"/>
        <end position="81"/>
    </location>
</feature>
<feature type="domain" description="EfeO-type cupredoxin-like" evidence="5">
    <location>
        <begin position="105"/>
        <end position="164"/>
    </location>
</feature>
<dbReference type="PROSITE" id="PS00196">
    <property type="entry name" value="COPPER_BLUE"/>
    <property type="match status" value="1"/>
</dbReference>